<dbReference type="EMBL" id="HBHX01021679">
    <property type="protein sequence ID" value="CAE0111435.1"/>
    <property type="molecule type" value="Transcribed_RNA"/>
</dbReference>
<dbReference type="InterPro" id="IPR050680">
    <property type="entry name" value="YpeA/RimI_acetyltransf"/>
</dbReference>
<evidence type="ECO:0000259" key="3">
    <source>
        <dbReference type="PROSITE" id="PS51186"/>
    </source>
</evidence>
<dbReference type="AlphaFoldDB" id="A0A7S3EXF3"/>
<organism evidence="4">
    <name type="scientific">Haptolina ericina</name>
    <dbReference type="NCBI Taxonomy" id="156174"/>
    <lineage>
        <taxon>Eukaryota</taxon>
        <taxon>Haptista</taxon>
        <taxon>Haptophyta</taxon>
        <taxon>Prymnesiophyceae</taxon>
        <taxon>Prymnesiales</taxon>
        <taxon>Prymnesiaceae</taxon>
        <taxon>Haptolina</taxon>
    </lineage>
</organism>
<evidence type="ECO:0000256" key="1">
    <source>
        <dbReference type="ARBA" id="ARBA00022679"/>
    </source>
</evidence>
<protein>
    <recommendedName>
        <fullName evidence="3">N-acetyltransferase domain-containing protein</fullName>
    </recommendedName>
</protein>
<sequence>MDSQAAAASALDRVAFPPDGLWSTAQFCDELRCERTMALGAWLPCDEGQETLVGMAFTSTVLDETSLTTLAVHPSTRRQGLAEILLRECMASACAAGSQRFLLEVRASNTNAIALYSKCGLSCSGRRKRYYRDNEDALLYDCDLGSSGASGSLPPLP</sequence>
<dbReference type="CDD" id="cd04301">
    <property type="entry name" value="NAT_SF"/>
    <property type="match status" value="1"/>
</dbReference>
<gene>
    <name evidence="4" type="ORF">HERI1096_LOCUS12095</name>
</gene>
<keyword evidence="1" id="KW-0808">Transferase</keyword>
<dbReference type="SUPFAM" id="SSF55729">
    <property type="entry name" value="Acyl-CoA N-acyltransferases (Nat)"/>
    <property type="match status" value="1"/>
</dbReference>
<evidence type="ECO:0000256" key="2">
    <source>
        <dbReference type="ARBA" id="ARBA00023315"/>
    </source>
</evidence>
<reference evidence="4" key="1">
    <citation type="submission" date="2021-01" db="EMBL/GenBank/DDBJ databases">
        <authorList>
            <person name="Corre E."/>
            <person name="Pelletier E."/>
            <person name="Niang G."/>
            <person name="Scheremetjew M."/>
            <person name="Finn R."/>
            <person name="Kale V."/>
            <person name="Holt S."/>
            <person name="Cochrane G."/>
            <person name="Meng A."/>
            <person name="Brown T."/>
            <person name="Cohen L."/>
        </authorList>
    </citation>
    <scope>NUCLEOTIDE SEQUENCE</scope>
    <source>
        <strain evidence="4">CCMP281</strain>
    </source>
</reference>
<feature type="domain" description="N-acetyltransferase" evidence="3">
    <location>
        <begin position="1"/>
        <end position="145"/>
    </location>
</feature>
<evidence type="ECO:0000313" key="4">
    <source>
        <dbReference type="EMBL" id="CAE0111435.1"/>
    </source>
</evidence>
<dbReference type="GO" id="GO:0016747">
    <property type="term" value="F:acyltransferase activity, transferring groups other than amino-acyl groups"/>
    <property type="evidence" value="ECO:0007669"/>
    <property type="project" value="InterPro"/>
</dbReference>
<keyword evidence="2" id="KW-0012">Acyltransferase</keyword>
<name>A0A7S3EXF3_9EUKA</name>
<dbReference type="PANTHER" id="PTHR43420">
    <property type="entry name" value="ACETYLTRANSFERASE"/>
    <property type="match status" value="1"/>
</dbReference>
<dbReference type="InterPro" id="IPR000182">
    <property type="entry name" value="GNAT_dom"/>
</dbReference>
<dbReference type="InterPro" id="IPR016181">
    <property type="entry name" value="Acyl_CoA_acyltransferase"/>
</dbReference>
<dbReference type="Pfam" id="PF00583">
    <property type="entry name" value="Acetyltransf_1"/>
    <property type="match status" value="1"/>
</dbReference>
<dbReference type="PROSITE" id="PS51186">
    <property type="entry name" value="GNAT"/>
    <property type="match status" value="1"/>
</dbReference>
<proteinExistence type="predicted"/>
<dbReference type="PANTHER" id="PTHR43420:SF44">
    <property type="entry name" value="ACETYLTRANSFERASE YPEA"/>
    <property type="match status" value="1"/>
</dbReference>
<accession>A0A7S3EXF3</accession>
<dbReference type="Gene3D" id="3.40.630.30">
    <property type="match status" value="1"/>
</dbReference>